<evidence type="ECO:0000313" key="5">
    <source>
        <dbReference type="EMBL" id="MFL9883124.1"/>
    </source>
</evidence>
<evidence type="ECO:0000259" key="3">
    <source>
        <dbReference type="Pfam" id="PF13550"/>
    </source>
</evidence>
<dbReference type="InterPro" id="IPR055385">
    <property type="entry name" value="GpJ_HDII-ins2"/>
</dbReference>
<organism evidence="5 6">
    <name type="scientific">Paraburkholderia agricolaris</name>
    <dbReference type="NCBI Taxonomy" id="2152888"/>
    <lineage>
        <taxon>Bacteria</taxon>
        <taxon>Pseudomonadati</taxon>
        <taxon>Pseudomonadota</taxon>
        <taxon>Betaproteobacteria</taxon>
        <taxon>Burkholderiales</taxon>
        <taxon>Burkholderiaceae</taxon>
        <taxon>Paraburkholderia</taxon>
    </lineage>
</organism>
<keyword evidence="6" id="KW-1185">Reference proteome</keyword>
<evidence type="ECO:0000259" key="2">
    <source>
        <dbReference type="Pfam" id="PF09327"/>
    </source>
</evidence>
<accession>A0ABW8ZM25</accession>
<evidence type="ECO:0000256" key="1">
    <source>
        <dbReference type="SAM" id="MobiDB-lite"/>
    </source>
</evidence>
<comment type="caution">
    <text evidence="5">The sequence shown here is derived from an EMBL/GenBank/DDBJ whole genome shotgun (WGS) entry which is preliminary data.</text>
</comment>
<feature type="domain" description="Tip attachment protein J HDII-ins2" evidence="4">
    <location>
        <begin position="90"/>
        <end position="217"/>
    </location>
</feature>
<dbReference type="PANTHER" id="PTHR36251:SF2">
    <property type="entry name" value="GIFSY-2 PROPHAGE HOST SPECIFICITY PROTEIN J, PHAGE LAMBDA"/>
    <property type="match status" value="1"/>
</dbReference>
<dbReference type="Pfam" id="PF09327">
    <property type="entry name" value="Phage_Tail_Tip"/>
    <property type="match status" value="1"/>
</dbReference>
<dbReference type="Proteomes" id="UP001629249">
    <property type="component" value="Unassembled WGS sequence"/>
</dbReference>
<feature type="domain" description="Tip attachment protein J" evidence="3">
    <location>
        <begin position="340"/>
        <end position="502"/>
    </location>
</feature>
<evidence type="ECO:0000259" key="4">
    <source>
        <dbReference type="Pfam" id="PF24801"/>
    </source>
</evidence>
<evidence type="ECO:0000313" key="6">
    <source>
        <dbReference type="Proteomes" id="UP001629249"/>
    </source>
</evidence>
<dbReference type="InterPro" id="IPR053171">
    <property type="entry name" value="Viral_Tip_Attach_Protein"/>
</dbReference>
<reference evidence="5 6" key="1">
    <citation type="journal article" date="2024" name="Chem. Sci.">
        <title>Discovery of megapolipeptins by genome mining of a Burkholderiales bacteria collection.</title>
        <authorList>
            <person name="Paulo B.S."/>
            <person name="Recchia M.J.J."/>
            <person name="Lee S."/>
            <person name="Fergusson C.H."/>
            <person name="Romanowski S.B."/>
            <person name="Hernandez A."/>
            <person name="Krull N."/>
            <person name="Liu D.Y."/>
            <person name="Cavanagh H."/>
            <person name="Bos A."/>
            <person name="Gray C.A."/>
            <person name="Murphy B.T."/>
            <person name="Linington R.G."/>
            <person name="Eustaquio A.S."/>
        </authorList>
    </citation>
    <scope>NUCLEOTIDE SEQUENCE [LARGE SCALE GENOMIC DNA]</scope>
    <source>
        <strain evidence="5 6">RL16-012-BIC-B</strain>
    </source>
</reference>
<name>A0ABW8ZM25_9BURK</name>
<gene>
    <name evidence="5" type="ORF">PQR66_08815</name>
</gene>
<dbReference type="InterPro" id="IPR015406">
    <property type="entry name" value="GpJ_CSF"/>
</dbReference>
<dbReference type="Pfam" id="PF13550">
    <property type="entry name" value="Phage-tail_3"/>
    <property type="match status" value="1"/>
</dbReference>
<sequence length="1121" mass="121018">MREIVGYKKGGGGGYTPTEADDSARSISYAKVLDILSEGDCEGLVDGMQSVFYNGTPLQNPDGTINFPGTTFDFRSGTQDQDYIAGFPDVENEIGVSVELRSDQPYVRAVTNLDLSAVRIRLSTPEWKRVDPGTGNITGYRAEYVIELATDGGAYQIAISSAFDFKVSNRYERSHRINLPPAHNGWTLRVRRLTANANSTAIADTMKIESVTEIVDAKLRYPNTALAGSQVDASQFQSVPARSFRMRGRRVRVPSNYDPVRRTYSGGWDGTFKIAYTNCPPWIFFDLATHPRYGMGHRITAAQLNRYALYRIAQYCDELVPDGKGGMEPRFTCNVYLQKRDDAYKVLQDLASVFRGIAYWAAGSIEAVADMPVDPVYTYTAGNVIGGKFVRQGTDRKTRYTVALVSWNDPANHFQAAVEAVEDRDGKLRYGVRQTEITAIGCTSQGMAQRVGKMALLTSRMETQEVAFSVGLDGVKAMPGQNIRIADSSLAGRAISGRIAEVSGRTITVDRDPVVSVGDSLIANLPTGTSEVRIVSAVAGRKVTVSADWSVDPAVESVWAVESATLSIPTYRVVSIADQTDDDSLTFAMTVVQHEPGKFDNVDFSTKIDARPVTVIPPSVQPPPANVQISTYTRFDQGMAVTVMVIDWTAAPTTVQYEVAWRKDNGDWVTAGRTGSVSIEVSGIYAGSYTARVVAINAMNVPSIPAFSALTPLQGKTTPPPAVSFLRTTSLLFGIEVDWGFPEGASDTQRTELWYSKTSSRESATKLGDFAYPQAAYSLIDLTAGASLFFWARLVDRTGNVGPWYPDGAGVNGQSSSDASPILGYITGKIGRTELAQDLLSDIDDAAGLAGAVNDRLDQLADKLGDVQSDVSRVDGIVARFNPPMAGSTKYLAGSTGGKAGVWSELSARAEADMALATRLDEVAATVGNTAAYVRVETRTRVSETAALAESVQTTQASLADVSATVQQTSQAVADVSGKVTAYYNLKVQISQDGRYYVAGMAVGIDNSSGIPQSQILFQADRFALLSMANGQAYSPFVIQNGQTFINQAFIGTGWIQNAMIGDVIQSTVVGANGQPRWKLDKNASFTQTGPNNGDGYTVSDENGARTFDGNGMMRTRWGRW</sequence>
<dbReference type="InterPro" id="IPR032876">
    <property type="entry name" value="J_dom"/>
</dbReference>
<dbReference type="PANTHER" id="PTHR36251">
    <property type="entry name" value="FELS-1 PROPHAGE HOST SPECIFICITY PROTEIN-RELATED"/>
    <property type="match status" value="1"/>
</dbReference>
<dbReference type="RefSeq" id="WP_408326471.1">
    <property type="nucleotide sequence ID" value="NZ_JAQQFH010000002.1"/>
</dbReference>
<dbReference type="Pfam" id="PF24801">
    <property type="entry name" value="FNIII-A_GpJ"/>
    <property type="match status" value="1"/>
</dbReference>
<feature type="domain" description="Tip attachment protein J central straight fiber" evidence="2">
    <location>
        <begin position="965"/>
        <end position="1096"/>
    </location>
</feature>
<feature type="region of interest" description="Disordered" evidence="1">
    <location>
        <begin position="1"/>
        <end position="21"/>
    </location>
</feature>
<proteinExistence type="predicted"/>
<dbReference type="EMBL" id="JAQQFN010000005">
    <property type="protein sequence ID" value="MFL9883124.1"/>
    <property type="molecule type" value="Genomic_DNA"/>
</dbReference>
<feature type="region of interest" description="Disordered" evidence="1">
    <location>
        <begin position="1083"/>
        <end position="1111"/>
    </location>
</feature>
<protein>
    <submittedName>
        <fullName evidence="5">Host specificity protein J</fullName>
    </submittedName>
</protein>